<dbReference type="Proteomes" id="UP000278440">
    <property type="component" value="Unassembled WGS sequence"/>
</dbReference>
<evidence type="ECO:0000313" key="3">
    <source>
        <dbReference type="Proteomes" id="UP000278440"/>
    </source>
</evidence>
<organism evidence="2 3">
    <name type="scientific">Terracoccus luteus</name>
    <dbReference type="NCBI Taxonomy" id="53356"/>
    <lineage>
        <taxon>Bacteria</taxon>
        <taxon>Bacillati</taxon>
        <taxon>Actinomycetota</taxon>
        <taxon>Actinomycetes</taxon>
        <taxon>Micrococcales</taxon>
        <taxon>Intrasporangiaceae</taxon>
        <taxon>Terracoccus</taxon>
    </lineage>
</organism>
<evidence type="ECO:0000259" key="1">
    <source>
        <dbReference type="Pfam" id="PF13391"/>
    </source>
</evidence>
<gene>
    <name evidence="2" type="ORF">DFJ68_0104</name>
</gene>
<dbReference type="Pfam" id="PF13391">
    <property type="entry name" value="HNH_2"/>
    <property type="match status" value="1"/>
</dbReference>
<reference evidence="2 3" key="1">
    <citation type="submission" date="2018-10" db="EMBL/GenBank/DDBJ databases">
        <title>Sequencing the genomes of 1000 actinobacteria strains.</title>
        <authorList>
            <person name="Klenk H.-P."/>
        </authorList>
    </citation>
    <scope>NUCLEOTIDE SEQUENCE [LARGE SCALE GENOMIC DNA]</scope>
    <source>
        <strain evidence="2 3">DSM 44267</strain>
    </source>
</reference>
<keyword evidence="2" id="KW-0255">Endonuclease</keyword>
<dbReference type="EMBL" id="RBXT01000001">
    <property type="protein sequence ID" value="RKT76708.1"/>
    <property type="molecule type" value="Genomic_DNA"/>
</dbReference>
<dbReference type="GO" id="GO:0004519">
    <property type="term" value="F:endonuclease activity"/>
    <property type="evidence" value="ECO:0007669"/>
    <property type="project" value="UniProtKB-KW"/>
</dbReference>
<keyword evidence="2" id="KW-0378">Hydrolase</keyword>
<dbReference type="RefSeq" id="WP_211333236.1">
    <property type="nucleotide sequence ID" value="NZ_RBXT01000001.1"/>
</dbReference>
<proteinExistence type="predicted"/>
<dbReference type="InterPro" id="IPR003615">
    <property type="entry name" value="HNH_nuc"/>
</dbReference>
<evidence type="ECO:0000313" key="2">
    <source>
        <dbReference type="EMBL" id="RKT76708.1"/>
    </source>
</evidence>
<comment type="caution">
    <text evidence="2">The sequence shown here is derived from an EMBL/GenBank/DDBJ whole genome shotgun (WGS) entry which is preliminary data.</text>
</comment>
<name>A0A495XY89_9MICO</name>
<feature type="domain" description="HNH nuclease" evidence="1">
    <location>
        <begin position="192"/>
        <end position="241"/>
    </location>
</feature>
<keyword evidence="3" id="KW-1185">Reference proteome</keyword>
<protein>
    <submittedName>
        <fullName evidence="2">HNH endonuclease</fullName>
    </submittedName>
</protein>
<keyword evidence="2" id="KW-0540">Nuclease</keyword>
<accession>A0A495XY89</accession>
<sequence>MSTYVILIDRNTPEHWDHAKENGFWDLQKAWRGLGADDTVYFWVTGTPGRVVGRARAAGDKRPLAPDAPHAWSAGDSRRGEYRYRIDLQDFQDLDVQISWGEVADHADAGGRLNPVTEIPEQGVSWLERRLGLMVADPYDVAIDALAHDADSYVDIEALGEDRRQRVPATVVIRRGQRAFREELLRVYRRQCVVTGTTLVALLEAAHISPYGGEQTDLAENGLLLRADIHTLFDLHLLTIDARDDTVRLTPELQDDETYRSLQGHRIDFPDRLRPDPTLLAKHNADCEWL</sequence>
<dbReference type="AlphaFoldDB" id="A0A495XY89"/>